<evidence type="ECO:0000313" key="5">
    <source>
        <dbReference type="EMBL" id="GLY85802.1"/>
    </source>
</evidence>
<dbReference type="SUPFAM" id="SSF50475">
    <property type="entry name" value="FMN-binding split barrel"/>
    <property type="match status" value="1"/>
</dbReference>
<dbReference type="NCBIfam" id="TIGR00026">
    <property type="entry name" value="hi_GC_TIGR00026"/>
    <property type="match status" value="1"/>
</dbReference>
<sequence>MLFGREHVERYQETDGAEGHDWQGTTTLLLTTVGRKSGQKRTTPLIYRRKGDDAYTVIASKGGADEPPLWFTNLQANAEVEVQVLGDRFAARARTATPEEKPELWKAMAETWPAFDDYQKKTEREIPVVVLERV</sequence>
<comment type="catalytic activity">
    <reaction evidence="2">
        <text>oxidized coenzyme F420-(gamma-L-Glu)(n) + a quinol + H(+) = reduced coenzyme F420-(gamma-L-Glu)(n) + a quinone</text>
        <dbReference type="Rhea" id="RHEA:39663"/>
        <dbReference type="Rhea" id="RHEA-COMP:12939"/>
        <dbReference type="Rhea" id="RHEA-COMP:14378"/>
        <dbReference type="ChEBI" id="CHEBI:15378"/>
        <dbReference type="ChEBI" id="CHEBI:24646"/>
        <dbReference type="ChEBI" id="CHEBI:132124"/>
        <dbReference type="ChEBI" id="CHEBI:133980"/>
        <dbReference type="ChEBI" id="CHEBI:139511"/>
    </reaction>
</comment>
<proteinExistence type="inferred from homology"/>
<dbReference type="InterPro" id="IPR004378">
    <property type="entry name" value="F420H2_quin_Rdtase"/>
</dbReference>
<reference evidence="4" key="1">
    <citation type="submission" date="2023-03" db="EMBL/GenBank/DDBJ databases">
        <title>Actinoallomurus iriomotensis NBRC 103681.</title>
        <authorList>
            <person name="Ichikawa N."/>
            <person name="Sato H."/>
            <person name="Tonouchi N."/>
        </authorList>
    </citation>
    <scope>NUCLEOTIDE SEQUENCE</scope>
    <source>
        <strain evidence="4">NBRC 103681</strain>
    </source>
</reference>
<organism evidence="5 6">
    <name type="scientific">Actinoallomurus iriomotensis</name>
    <dbReference type="NCBI Taxonomy" id="478107"/>
    <lineage>
        <taxon>Bacteria</taxon>
        <taxon>Bacillati</taxon>
        <taxon>Actinomycetota</taxon>
        <taxon>Actinomycetes</taxon>
        <taxon>Streptosporangiales</taxon>
        <taxon>Thermomonosporaceae</taxon>
        <taxon>Actinoallomurus</taxon>
    </lineage>
</organism>
<evidence type="ECO:0000256" key="3">
    <source>
        <dbReference type="SAM" id="MobiDB-lite"/>
    </source>
</evidence>
<protein>
    <submittedName>
        <fullName evidence="5">Nitroreductase</fullName>
    </submittedName>
</protein>
<dbReference type="Proteomes" id="UP001165135">
    <property type="component" value="Unassembled WGS sequence"/>
</dbReference>
<dbReference type="GO" id="GO:0016491">
    <property type="term" value="F:oxidoreductase activity"/>
    <property type="evidence" value="ECO:0007669"/>
    <property type="project" value="InterPro"/>
</dbReference>
<dbReference type="AlphaFoldDB" id="A0A9W6S546"/>
<dbReference type="Proteomes" id="UP001165074">
    <property type="component" value="Unassembled WGS sequence"/>
</dbReference>
<feature type="region of interest" description="Disordered" evidence="3">
    <location>
        <begin position="1"/>
        <end position="23"/>
    </location>
</feature>
<dbReference type="EMBL" id="BSTK01000005">
    <property type="protein sequence ID" value="GLY85802.1"/>
    <property type="molecule type" value="Genomic_DNA"/>
</dbReference>
<dbReference type="PANTHER" id="PTHR39428:SF1">
    <property type="entry name" value="F420H(2)-DEPENDENT QUINONE REDUCTASE RV1261C"/>
    <property type="match status" value="1"/>
</dbReference>
<keyword evidence="6" id="KW-1185">Reference proteome</keyword>
<reference evidence="5" key="2">
    <citation type="submission" date="2023-03" db="EMBL/GenBank/DDBJ databases">
        <title>Actinoallomurus iriomotensis NBRC 103684.</title>
        <authorList>
            <person name="Ichikawa N."/>
            <person name="Sato H."/>
            <person name="Tonouchi N."/>
        </authorList>
    </citation>
    <scope>NUCLEOTIDE SEQUENCE</scope>
    <source>
        <strain evidence="5">NBRC 103684</strain>
    </source>
</reference>
<comment type="similarity">
    <text evidence="1">Belongs to the F420H(2)-dependent quinone reductase family.</text>
</comment>
<name>A0A9W6S546_9ACTN</name>
<dbReference type="InterPro" id="IPR012349">
    <property type="entry name" value="Split_barrel_FMN-bd"/>
</dbReference>
<evidence type="ECO:0000256" key="2">
    <source>
        <dbReference type="ARBA" id="ARBA00049106"/>
    </source>
</evidence>
<dbReference type="RefSeq" id="WP_285572983.1">
    <property type="nucleotide sequence ID" value="NZ_BSTJ01000007.1"/>
</dbReference>
<comment type="caution">
    <text evidence="5">The sequence shown here is derived from an EMBL/GenBank/DDBJ whole genome shotgun (WGS) entry which is preliminary data.</text>
</comment>
<dbReference type="PANTHER" id="PTHR39428">
    <property type="entry name" value="F420H(2)-DEPENDENT QUINONE REDUCTASE RV1261C"/>
    <property type="match status" value="1"/>
</dbReference>
<dbReference type="Gene3D" id="2.30.110.10">
    <property type="entry name" value="Electron Transport, Fmn-binding Protein, Chain A"/>
    <property type="match status" value="1"/>
</dbReference>
<accession>A0A9W6S546</accession>
<dbReference type="EMBL" id="BSTJ01000007">
    <property type="protein sequence ID" value="GLY77670.1"/>
    <property type="molecule type" value="Genomic_DNA"/>
</dbReference>
<dbReference type="Pfam" id="PF04075">
    <property type="entry name" value="F420H2_quin_red"/>
    <property type="match status" value="1"/>
</dbReference>
<evidence type="ECO:0000256" key="1">
    <source>
        <dbReference type="ARBA" id="ARBA00008710"/>
    </source>
</evidence>
<evidence type="ECO:0000313" key="4">
    <source>
        <dbReference type="EMBL" id="GLY77670.1"/>
    </source>
</evidence>
<dbReference type="GO" id="GO:0005886">
    <property type="term" value="C:plasma membrane"/>
    <property type="evidence" value="ECO:0007669"/>
    <property type="project" value="TreeGrafter"/>
</dbReference>
<gene>
    <name evidence="4" type="ORF">Airi01_059370</name>
    <name evidence="5" type="ORF">Airi02_037310</name>
</gene>
<evidence type="ECO:0000313" key="6">
    <source>
        <dbReference type="Proteomes" id="UP001165074"/>
    </source>
</evidence>
<dbReference type="GO" id="GO:0070967">
    <property type="term" value="F:coenzyme F420 binding"/>
    <property type="evidence" value="ECO:0007669"/>
    <property type="project" value="TreeGrafter"/>
</dbReference>
<feature type="compositionally biased region" description="Basic and acidic residues" evidence="3">
    <location>
        <begin position="1"/>
        <end position="21"/>
    </location>
</feature>